<name>A0A328PFA4_9EURY</name>
<evidence type="ECO:0000313" key="3">
    <source>
        <dbReference type="Proteomes" id="UP000249782"/>
    </source>
</evidence>
<dbReference type="Proteomes" id="UP000249782">
    <property type="component" value="Unassembled WGS sequence"/>
</dbReference>
<keyword evidence="3" id="KW-1185">Reference proteome</keyword>
<feature type="transmembrane region" description="Helical" evidence="1">
    <location>
        <begin position="72"/>
        <end position="90"/>
    </location>
</feature>
<dbReference type="InterPro" id="IPR017059">
    <property type="entry name" value="NiFe-hyd_3_EhaH_prd"/>
</dbReference>
<gene>
    <name evidence="2" type="ORF">DPC56_04035</name>
</gene>
<feature type="transmembrane region" description="Helical" evidence="1">
    <location>
        <begin position="126"/>
        <end position="146"/>
    </location>
</feature>
<keyword evidence="1" id="KW-0472">Membrane</keyword>
<proteinExistence type="predicted"/>
<protein>
    <submittedName>
        <fullName evidence="2">Uncharacterized protein</fullName>
    </submittedName>
</protein>
<dbReference type="Pfam" id="PF10125">
    <property type="entry name" value="NADHdeh_related"/>
    <property type="match status" value="1"/>
</dbReference>
<evidence type="ECO:0000256" key="1">
    <source>
        <dbReference type="SAM" id="Phobius"/>
    </source>
</evidence>
<dbReference type="RefSeq" id="WP_112093790.1">
    <property type="nucleotide sequence ID" value="NZ_QLOE01000004.1"/>
</dbReference>
<dbReference type="PIRSF" id="PIRSF036536">
    <property type="entry name" value="EhaH"/>
    <property type="match status" value="1"/>
</dbReference>
<keyword evidence="1" id="KW-1133">Transmembrane helix</keyword>
<organism evidence="2 3">
    <name type="scientific">Methanothermobacter tenebrarum</name>
    <dbReference type="NCBI Taxonomy" id="680118"/>
    <lineage>
        <taxon>Archaea</taxon>
        <taxon>Methanobacteriati</taxon>
        <taxon>Methanobacteriota</taxon>
        <taxon>Methanomada group</taxon>
        <taxon>Methanobacteria</taxon>
        <taxon>Methanobacteriales</taxon>
        <taxon>Methanobacteriaceae</taxon>
        <taxon>Methanothermobacter</taxon>
    </lineage>
</organism>
<keyword evidence="1" id="KW-0812">Transmembrane</keyword>
<feature type="transmembrane region" description="Helical" evidence="1">
    <location>
        <begin position="200"/>
        <end position="222"/>
    </location>
</feature>
<reference evidence="2 3" key="1">
    <citation type="submission" date="2018-06" db="EMBL/GenBank/DDBJ databases">
        <title>Draft genome sequence of hyperthermophilic methanogen Methanothermobacter tenebrarum sp. MCM-B 1447.</title>
        <authorList>
            <person name="Pore S.D."/>
            <person name="Dagar S."/>
            <person name="Dhakephalkar P.K."/>
        </authorList>
    </citation>
    <scope>NUCLEOTIDE SEQUENCE [LARGE SCALE GENOMIC DNA]</scope>
    <source>
        <strain evidence="2 3">MCM B 1447</strain>
    </source>
</reference>
<accession>A0A328PFA4</accession>
<sequence length="223" mass="24077">MNEITNLNGPIIGHIPFMDIVLYISPFSLALVAVIVAFTIFLALSKPELRSVARFGEDIVRTTTVEKKEARFRRFMTILCGIALTGVVTTGDLFNFALFVSLTGITNMGIFAGVKDTHVLDATFHYGLVLMICSLPLFGGVAMILANTGTLSMGILANIPTNPILNMSRTLLLIGAIGEGALAPLFATKVEMIRAKGAPYINMMHLSSLMVFTRVIEVLLILG</sequence>
<dbReference type="OrthoDB" id="64568at2157"/>
<dbReference type="EMBL" id="QLOE01000004">
    <property type="protein sequence ID" value="RAO79102.1"/>
    <property type="molecule type" value="Genomic_DNA"/>
</dbReference>
<dbReference type="AlphaFoldDB" id="A0A328PFA4"/>
<comment type="caution">
    <text evidence="2">The sequence shown here is derived from an EMBL/GenBank/DDBJ whole genome shotgun (WGS) entry which is preliminary data.</text>
</comment>
<evidence type="ECO:0000313" key="2">
    <source>
        <dbReference type="EMBL" id="RAO79102.1"/>
    </source>
</evidence>
<feature type="transmembrane region" description="Helical" evidence="1">
    <location>
        <begin position="20"/>
        <end position="44"/>
    </location>
</feature>
<feature type="transmembrane region" description="Helical" evidence="1">
    <location>
        <begin position="166"/>
        <end position="188"/>
    </location>
</feature>